<dbReference type="EMBL" id="CP053892">
    <property type="protein sequence ID" value="QKG19760.1"/>
    <property type="molecule type" value="Genomic_DNA"/>
</dbReference>
<evidence type="ECO:0000313" key="1">
    <source>
        <dbReference type="EMBL" id="QKG19760.1"/>
    </source>
</evidence>
<dbReference type="AlphaFoldDB" id="A0A7D3VPT0"/>
<organism evidence="1 2">
    <name type="scientific">Actinomadura verrucosospora</name>
    <dbReference type="NCBI Taxonomy" id="46165"/>
    <lineage>
        <taxon>Bacteria</taxon>
        <taxon>Bacillati</taxon>
        <taxon>Actinomycetota</taxon>
        <taxon>Actinomycetes</taxon>
        <taxon>Streptosporangiales</taxon>
        <taxon>Thermomonosporaceae</taxon>
        <taxon>Actinomadura</taxon>
    </lineage>
</organism>
<proteinExistence type="predicted"/>
<protein>
    <submittedName>
        <fullName evidence="1">Homoserine kinase</fullName>
    </submittedName>
</protein>
<dbReference type="GO" id="GO:0016301">
    <property type="term" value="F:kinase activity"/>
    <property type="evidence" value="ECO:0007669"/>
    <property type="project" value="UniProtKB-KW"/>
</dbReference>
<accession>A0A7D3VPT0</accession>
<keyword evidence="1" id="KW-0418">Kinase</keyword>
<name>A0A7D3VPT0_ACTVE</name>
<dbReference type="Proteomes" id="UP000501240">
    <property type="component" value="Chromosome"/>
</dbReference>
<reference evidence="1 2" key="1">
    <citation type="submission" date="2020-05" db="EMBL/GenBank/DDBJ databases">
        <title>Actinomadura verrucosospora NRRL-B18236 (PFL_A860) Genome sequencing and assembly.</title>
        <authorList>
            <person name="Samborskyy M."/>
        </authorList>
    </citation>
    <scope>NUCLEOTIDE SEQUENCE [LARGE SCALE GENOMIC DNA]</scope>
    <source>
        <strain evidence="1 2">NRRL:B18236</strain>
    </source>
</reference>
<sequence length="102" mass="11683">MPFIDTPLPAPMRHAVQDAWGRRFDGEAEWCHAVAAHAAATLPEAVVPLPARDGATVVQLIRHRLRREAAYFEHARRRGAVHDEDDLDYHERRVKTRFALRP</sequence>
<gene>
    <name evidence="1" type="ORF">ACTIVE_1396</name>
</gene>
<evidence type="ECO:0000313" key="2">
    <source>
        <dbReference type="Proteomes" id="UP000501240"/>
    </source>
</evidence>
<dbReference type="RefSeq" id="WP_173094013.1">
    <property type="nucleotide sequence ID" value="NZ_CP053892.1"/>
</dbReference>
<keyword evidence="1" id="KW-0808">Transferase</keyword>
<keyword evidence="2" id="KW-1185">Reference proteome</keyword>